<reference evidence="1 2" key="1">
    <citation type="submission" date="2007-01" db="EMBL/GenBank/DDBJ databases">
        <authorList>
            <person name="Haygood M."/>
            <person name="Podell S."/>
            <person name="Anderson C."/>
            <person name="Hopkinson B."/>
            <person name="Roe K."/>
            <person name="Barbeau K."/>
            <person name="Gaasterland T."/>
            <person name="Ferriera S."/>
            <person name="Johnson J."/>
            <person name="Kravitz S."/>
            <person name="Beeson K."/>
            <person name="Sutton G."/>
            <person name="Rogers Y.-H."/>
            <person name="Friedman R."/>
            <person name="Frazier M."/>
            <person name="Venter J.C."/>
        </authorList>
    </citation>
    <scope>NUCLEOTIDE SEQUENCE [LARGE SCALE GENOMIC DNA]</scope>
    <source>
        <strain evidence="1 2">ATCC 23134</strain>
    </source>
</reference>
<evidence type="ECO:0000313" key="2">
    <source>
        <dbReference type="Proteomes" id="UP000004095"/>
    </source>
</evidence>
<name>A1ZIE7_MICM2</name>
<proteinExistence type="predicted"/>
<gene>
    <name evidence="1" type="ORF">M23134_05688</name>
</gene>
<dbReference type="EMBL" id="AAWS01000009">
    <property type="protein sequence ID" value="EAY29815.1"/>
    <property type="molecule type" value="Genomic_DNA"/>
</dbReference>
<keyword evidence="2" id="KW-1185">Reference proteome</keyword>
<dbReference type="Proteomes" id="UP000004095">
    <property type="component" value="Unassembled WGS sequence"/>
</dbReference>
<evidence type="ECO:0000313" key="1">
    <source>
        <dbReference type="EMBL" id="EAY29815.1"/>
    </source>
</evidence>
<comment type="caution">
    <text evidence="1">The sequence shown here is derived from an EMBL/GenBank/DDBJ whole genome shotgun (WGS) entry which is preliminary data.</text>
</comment>
<protein>
    <submittedName>
        <fullName evidence="1">Uncharacterized protein</fullName>
    </submittedName>
</protein>
<sequence length="155" mass="17767">MYQMNHQTSTPVNYKKHMRFDMTALIENNISIKTDEYVILDWAHDLACDGSHPSVVEAGIEYFELSADRCLQELPTLGVGSKQSIQKKFERLVRQGLLVSHPYQKNRVAYYGFTSKAKKLFTHFGLLDSTDTYEISEQAKVVSQMLKQIKINSSN</sequence>
<dbReference type="AlphaFoldDB" id="A1ZIE7"/>
<organism evidence="1 2">
    <name type="scientific">Microscilla marina ATCC 23134</name>
    <dbReference type="NCBI Taxonomy" id="313606"/>
    <lineage>
        <taxon>Bacteria</taxon>
        <taxon>Pseudomonadati</taxon>
        <taxon>Bacteroidota</taxon>
        <taxon>Cytophagia</taxon>
        <taxon>Cytophagales</taxon>
        <taxon>Microscillaceae</taxon>
        <taxon>Microscilla</taxon>
    </lineage>
</organism>
<accession>A1ZIE7</accession>